<dbReference type="InterPro" id="IPR009875">
    <property type="entry name" value="PilZ_domain"/>
</dbReference>
<organism evidence="2 3">
    <name type="scientific">Candidatus Omnitrophus magneticus</name>
    <dbReference type="NCBI Taxonomy" id="1609969"/>
    <lineage>
        <taxon>Bacteria</taxon>
        <taxon>Pseudomonadati</taxon>
        <taxon>Candidatus Omnitrophota</taxon>
        <taxon>Candidatus Omnitrophus</taxon>
    </lineage>
</organism>
<evidence type="ECO:0000313" key="2">
    <source>
        <dbReference type="EMBL" id="KJJ83974.1"/>
    </source>
</evidence>
<reference evidence="2 3" key="1">
    <citation type="submission" date="2015-02" db="EMBL/GenBank/DDBJ databases">
        <title>Single-cell genomics of uncultivated deep-branching MTB reveals a conserved set of magnetosome genes.</title>
        <authorList>
            <person name="Kolinko S."/>
            <person name="Richter M."/>
            <person name="Glockner F.O."/>
            <person name="Brachmann A."/>
            <person name="Schuler D."/>
        </authorList>
    </citation>
    <scope>NUCLEOTIDE SEQUENCE [LARGE SCALE GENOMIC DNA]</scope>
    <source>
        <strain evidence="2">SKK-01</strain>
    </source>
</reference>
<keyword evidence="3" id="KW-1185">Reference proteome</keyword>
<name>A0A0F0CPM2_9BACT</name>
<evidence type="ECO:0000313" key="3">
    <source>
        <dbReference type="Proteomes" id="UP000033428"/>
    </source>
</evidence>
<dbReference type="Gene3D" id="2.40.10.220">
    <property type="entry name" value="predicted glycosyltransferase like domains"/>
    <property type="match status" value="1"/>
</dbReference>
<dbReference type="Pfam" id="PF07238">
    <property type="entry name" value="PilZ"/>
    <property type="match status" value="1"/>
</dbReference>
<evidence type="ECO:0000259" key="1">
    <source>
        <dbReference type="Pfam" id="PF07238"/>
    </source>
</evidence>
<proteinExistence type="predicted"/>
<dbReference type="EMBL" id="JYNY01000428">
    <property type="protein sequence ID" value="KJJ83974.1"/>
    <property type="molecule type" value="Genomic_DNA"/>
</dbReference>
<comment type="caution">
    <text evidence="2">The sequence shown here is derived from an EMBL/GenBank/DDBJ whole genome shotgun (WGS) entry which is preliminary data.</text>
</comment>
<dbReference type="AlphaFoldDB" id="A0A0F0CPM2"/>
<feature type="domain" description="PilZ" evidence="1">
    <location>
        <begin position="6"/>
        <end position="116"/>
    </location>
</feature>
<sequence>MTEVKERRKHPRIQDPDIGIQLSAGGFDMLTQSLNISASGIFCSVKERIPLMTRLQIVLSLPEKTKQISATVLNLEGIVVRENPVMNKDKIKHYDLAICFNSLTYREKTKLAEYINSKISK</sequence>
<dbReference type="SUPFAM" id="SSF141371">
    <property type="entry name" value="PilZ domain-like"/>
    <property type="match status" value="1"/>
</dbReference>
<protein>
    <submittedName>
        <fullName evidence="2">Type IV pilus assembly PilZ domain protein</fullName>
    </submittedName>
</protein>
<gene>
    <name evidence="2" type="ORF">OMAG_002146</name>
</gene>
<dbReference type="Proteomes" id="UP000033428">
    <property type="component" value="Unassembled WGS sequence"/>
</dbReference>
<accession>A0A0F0CPM2</accession>
<dbReference type="GO" id="GO:0035438">
    <property type="term" value="F:cyclic-di-GMP binding"/>
    <property type="evidence" value="ECO:0007669"/>
    <property type="project" value="InterPro"/>
</dbReference>